<dbReference type="Proteomes" id="UP000181956">
    <property type="component" value="Chromosome I"/>
</dbReference>
<feature type="domain" description="NADP-dependent oxidoreductase" evidence="2">
    <location>
        <begin position="25"/>
        <end position="296"/>
    </location>
</feature>
<dbReference type="GO" id="GO:0005829">
    <property type="term" value="C:cytosol"/>
    <property type="evidence" value="ECO:0007669"/>
    <property type="project" value="TreeGrafter"/>
</dbReference>
<dbReference type="Pfam" id="PF00248">
    <property type="entry name" value="Aldo_ket_red"/>
    <property type="match status" value="1"/>
</dbReference>
<dbReference type="SUPFAM" id="SSF51430">
    <property type="entry name" value="NAD(P)-linked oxidoreductase"/>
    <property type="match status" value="1"/>
</dbReference>
<evidence type="ECO:0000256" key="1">
    <source>
        <dbReference type="ARBA" id="ARBA00023002"/>
    </source>
</evidence>
<keyword evidence="1" id="KW-0560">Oxidoreductase</keyword>
<evidence type="ECO:0000259" key="2">
    <source>
        <dbReference type="Pfam" id="PF00248"/>
    </source>
</evidence>
<dbReference type="AlphaFoldDB" id="A0A1H1YVC8"/>
<dbReference type="Gene3D" id="3.20.20.100">
    <property type="entry name" value="NADP-dependent oxidoreductase domain"/>
    <property type="match status" value="1"/>
</dbReference>
<dbReference type="InterPro" id="IPR036812">
    <property type="entry name" value="NAD(P)_OxRdtase_dom_sf"/>
</dbReference>
<dbReference type="GO" id="GO:0016491">
    <property type="term" value="F:oxidoreductase activity"/>
    <property type="evidence" value="ECO:0007669"/>
    <property type="project" value="UniProtKB-KW"/>
</dbReference>
<dbReference type="STRING" id="412690.SAMN04489834_3222"/>
<dbReference type="RefSeq" id="WP_083364937.1">
    <property type="nucleotide sequence ID" value="NZ_LT629742.1"/>
</dbReference>
<sequence>MTTTVSAPAIPRRGIGRSGLEASVLSLGSWHTYDRMHFEDAVELVATAAARGINLFDVGVYAFPGGPPAFTDVLFSAIVRAAGIARSDYLLSEKLWLEGFGPDGFRPQLERALFRVGTDYSDLVILGDLRRDDLELRDLVLDLAELQRSGSIRAWGVNNWSAGNIQALIDIAAAEGVPGPQIAQLKYSMSRRSIPDGAPFARLWEQGITMQASDVMEGGILAGKVNPGREVGRDPGDIRAAIIASVPGVIALAEELEATPAQLAVAFTLTHPANTTTLFGATRLAQLEQNIGAIQLVERVGAAELRARVAPFWADNGIVDPEGP</sequence>
<organism evidence="3 4">
    <name type="scientific">Microterricola viridarii</name>
    <dbReference type="NCBI Taxonomy" id="412690"/>
    <lineage>
        <taxon>Bacteria</taxon>
        <taxon>Bacillati</taxon>
        <taxon>Actinomycetota</taxon>
        <taxon>Actinomycetes</taxon>
        <taxon>Micrococcales</taxon>
        <taxon>Microbacteriaceae</taxon>
        <taxon>Microterricola</taxon>
    </lineage>
</organism>
<dbReference type="InterPro" id="IPR050523">
    <property type="entry name" value="AKR_Detox_Biosynth"/>
</dbReference>
<name>A0A1H1YVC8_9MICO</name>
<proteinExistence type="predicted"/>
<protein>
    <submittedName>
        <fullName evidence="3">Predicted oxidoreductase</fullName>
    </submittedName>
</protein>
<evidence type="ECO:0000313" key="4">
    <source>
        <dbReference type="Proteomes" id="UP000181956"/>
    </source>
</evidence>
<dbReference type="EMBL" id="LT629742">
    <property type="protein sequence ID" value="SDT25495.1"/>
    <property type="molecule type" value="Genomic_DNA"/>
</dbReference>
<dbReference type="OrthoDB" id="4962752at2"/>
<dbReference type="PANTHER" id="PTHR43364:SF4">
    <property type="entry name" value="NAD(P)-LINKED OXIDOREDUCTASE SUPERFAMILY PROTEIN"/>
    <property type="match status" value="1"/>
</dbReference>
<reference evidence="4" key="1">
    <citation type="submission" date="2016-10" db="EMBL/GenBank/DDBJ databases">
        <authorList>
            <person name="Varghese N."/>
            <person name="Submissions S."/>
        </authorList>
    </citation>
    <scope>NUCLEOTIDE SEQUENCE [LARGE SCALE GENOMIC DNA]</scope>
    <source>
        <strain evidence="4">DSM 21772</strain>
    </source>
</reference>
<evidence type="ECO:0000313" key="3">
    <source>
        <dbReference type="EMBL" id="SDT25495.1"/>
    </source>
</evidence>
<keyword evidence="4" id="KW-1185">Reference proteome</keyword>
<dbReference type="PANTHER" id="PTHR43364">
    <property type="entry name" value="NADH-SPECIFIC METHYLGLYOXAL REDUCTASE-RELATED"/>
    <property type="match status" value="1"/>
</dbReference>
<accession>A0A1H1YVC8</accession>
<dbReference type="InterPro" id="IPR023210">
    <property type="entry name" value="NADP_OxRdtase_dom"/>
</dbReference>
<gene>
    <name evidence="3" type="ORF">SAMN04489834_3222</name>
</gene>